<keyword evidence="1" id="KW-0472">Membrane</keyword>
<evidence type="ECO:0000313" key="2">
    <source>
        <dbReference type="EMBL" id="KAK7874406.1"/>
    </source>
</evidence>
<reference evidence="2 3" key="1">
    <citation type="submission" date="2024-03" db="EMBL/GenBank/DDBJ databases">
        <title>The genome assembly and annotation of the cricket Gryllus longicercus Weissman &amp; Gray.</title>
        <authorList>
            <person name="Szrajer S."/>
            <person name="Gray D."/>
            <person name="Ylla G."/>
        </authorList>
    </citation>
    <scope>NUCLEOTIDE SEQUENCE [LARGE SCALE GENOMIC DNA]</scope>
    <source>
        <strain evidence="2">DAG 2021-001</strain>
        <tissue evidence="2">Whole body minus gut</tissue>
    </source>
</reference>
<dbReference type="EMBL" id="JAZDUA010000002">
    <property type="protein sequence ID" value="KAK7874406.1"/>
    <property type="molecule type" value="Genomic_DNA"/>
</dbReference>
<keyword evidence="1" id="KW-1133">Transmembrane helix</keyword>
<accession>A0AAN9W5D8</accession>
<feature type="transmembrane region" description="Helical" evidence="1">
    <location>
        <begin position="266"/>
        <end position="289"/>
    </location>
</feature>
<dbReference type="Proteomes" id="UP001378592">
    <property type="component" value="Unassembled WGS sequence"/>
</dbReference>
<dbReference type="AlphaFoldDB" id="A0AAN9W5D8"/>
<keyword evidence="3" id="KW-1185">Reference proteome</keyword>
<protein>
    <submittedName>
        <fullName evidence="2">Uncharacterized protein</fullName>
    </submittedName>
</protein>
<evidence type="ECO:0000313" key="3">
    <source>
        <dbReference type="Proteomes" id="UP001378592"/>
    </source>
</evidence>
<proteinExistence type="predicted"/>
<feature type="transmembrane region" description="Helical" evidence="1">
    <location>
        <begin position="224"/>
        <end position="246"/>
    </location>
</feature>
<comment type="caution">
    <text evidence="2">The sequence shown here is derived from an EMBL/GenBank/DDBJ whole genome shotgun (WGS) entry which is preliminary data.</text>
</comment>
<evidence type="ECO:0000256" key="1">
    <source>
        <dbReference type="SAM" id="Phobius"/>
    </source>
</evidence>
<name>A0AAN9W5D8_9ORTH</name>
<keyword evidence="1" id="KW-0812">Transmembrane</keyword>
<sequence length="331" mass="37939">MNRPLNVIANSPEYRSAKLLNISEEQQVQIFAKQMLAKRIFVGHYQERRYVGALNSYRDIVCVTESENDLPRDLNIVKKRIEQFYPSDVIWTGITGPEMVGAPAGYSLWVKLNNIPFGHYWFQIREVKFIENLEICVRLKCLRSVDVDGGFGNRASTNSEKQTLNLDSQQDETQEKEDSIKIISSFDFQKLLVSVKDINYHDTLNHWISALSLLFTFHNMRQMLSFLVILVISAVTGFFKFVAFLGDFSIRLMREISVFVNACTPIVLGIIDFFSKCVGGLFILITLLWRGSTPNNAFQNFRPPQRALPAPAGRVGPVPPPMYRQNRRYAQ</sequence>
<gene>
    <name evidence="2" type="ORF">R5R35_001502</name>
</gene>
<organism evidence="2 3">
    <name type="scientific">Gryllus longicercus</name>
    <dbReference type="NCBI Taxonomy" id="2509291"/>
    <lineage>
        <taxon>Eukaryota</taxon>
        <taxon>Metazoa</taxon>
        <taxon>Ecdysozoa</taxon>
        <taxon>Arthropoda</taxon>
        <taxon>Hexapoda</taxon>
        <taxon>Insecta</taxon>
        <taxon>Pterygota</taxon>
        <taxon>Neoptera</taxon>
        <taxon>Polyneoptera</taxon>
        <taxon>Orthoptera</taxon>
        <taxon>Ensifera</taxon>
        <taxon>Gryllidea</taxon>
        <taxon>Grylloidea</taxon>
        <taxon>Gryllidae</taxon>
        <taxon>Gryllinae</taxon>
        <taxon>Gryllus</taxon>
    </lineage>
</organism>